<dbReference type="InterPro" id="IPR035516">
    <property type="entry name" value="Gyrase/topoIV_suA_C"/>
</dbReference>
<evidence type="ECO:0000256" key="1">
    <source>
        <dbReference type="ARBA" id="ARBA00000185"/>
    </source>
</evidence>
<dbReference type="Gene3D" id="1.10.268.10">
    <property type="entry name" value="Topoisomerase, domain 3"/>
    <property type="match status" value="1"/>
</dbReference>
<name>A0ABW8T2R9_9CLOT</name>
<dbReference type="Gene3D" id="3.30.1360.40">
    <property type="match status" value="1"/>
</dbReference>
<evidence type="ECO:0000313" key="11">
    <source>
        <dbReference type="Proteomes" id="UP001623591"/>
    </source>
</evidence>
<dbReference type="PROSITE" id="PS52040">
    <property type="entry name" value="TOPO_IIA"/>
    <property type="match status" value="1"/>
</dbReference>
<dbReference type="InterPro" id="IPR013760">
    <property type="entry name" value="Topo_IIA-like_dom_sf"/>
</dbReference>
<feature type="active site" description="O-(5'-phospho-DNA)-tyrosine intermediate" evidence="7">
    <location>
        <position position="127"/>
    </location>
</feature>
<evidence type="ECO:0000256" key="3">
    <source>
        <dbReference type="ARBA" id="ARBA00012895"/>
    </source>
</evidence>
<evidence type="ECO:0000256" key="6">
    <source>
        <dbReference type="ARBA" id="ARBA00023235"/>
    </source>
</evidence>
<dbReference type="RefSeq" id="WP_406769291.1">
    <property type="nucleotide sequence ID" value="NZ_JBJHZZ010000003.1"/>
</dbReference>
<dbReference type="PANTHER" id="PTHR43493:SF5">
    <property type="entry name" value="DNA GYRASE SUBUNIT A, CHLOROPLASTIC_MITOCHONDRIAL"/>
    <property type="match status" value="1"/>
</dbReference>
<feature type="domain" description="Topo IIA-type catalytic" evidence="9">
    <location>
        <begin position="39"/>
        <end position="512"/>
    </location>
</feature>
<dbReference type="InterPro" id="IPR006691">
    <property type="entry name" value="GyrA/parC_rep"/>
</dbReference>
<evidence type="ECO:0000313" key="10">
    <source>
        <dbReference type="EMBL" id="MFL0246823.1"/>
    </source>
</evidence>
<comment type="similarity">
    <text evidence="2">Belongs to the type II topoisomerase GyrA/ParC subunit family.</text>
</comment>
<dbReference type="SUPFAM" id="SSF56719">
    <property type="entry name" value="Type II DNA topoisomerase"/>
    <property type="match status" value="1"/>
</dbReference>
<feature type="coiled-coil region" evidence="8">
    <location>
        <begin position="448"/>
        <end position="489"/>
    </location>
</feature>
<dbReference type="InterPro" id="IPR050220">
    <property type="entry name" value="Type_II_DNA_Topoisomerases"/>
</dbReference>
<dbReference type="Proteomes" id="UP001623591">
    <property type="component" value="Unassembled WGS sequence"/>
</dbReference>
<evidence type="ECO:0000256" key="8">
    <source>
        <dbReference type="SAM" id="Coils"/>
    </source>
</evidence>
<dbReference type="InterPro" id="IPR013758">
    <property type="entry name" value="Topo_IIA_A/C_ab"/>
</dbReference>
<dbReference type="SMART" id="SM00434">
    <property type="entry name" value="TOP4c"/>
    <property type="match status" value="1"/>
</dbReference>
<accession>A0ABW8T2R9</accession>
<evidence type="ECO:0000256" key="7">
    <source>
        <dbReference type="PROSITE-ProRule" id="PRU01384"/>
    </source>
</evidence>
<comment type="caution">
    <text evidence="10">The sequence shown here is derived from an EMBL/GenBank/DDBJ whole genome shotgun (WGS) entry which is preliminary data.</text>
</comment>
<dbReference type="NCBIfam" id="NF004044">
    <property type="entry name" value="PRK05561.1"/>
    <property type="match status" value="1"/>
</dbReference>
<dbReference type="InterPro" id="IPR013757">
    <property type="entry name" value="Topo_IIA_A_a_sf"/>
</dbReference>
<dbReference type="NCBIfam" id="NF010586">
    <property type="entry name" value="PRK13979.1"/>
    <property type="match status" value="1"/>
</dbReference>
<protein>
    <recommendedName>
        <fullName evidence="3">DNA topoisomerase (ATP-hydrolyzing)</fullName>
        <ecNumber evidence="3">5.6.2.2</ecNumber>
    </recommendedName>
</protein>
<dbReference type="PANTHER" id="PTHR43493">
    <property type="entry name" value="DNA GYRASE/TOPOISOMERASE SUBUNIT A"/>
    <property type="match status" value="1"/>
</dbReference>
<evidence type="ECO:0000256" key="5">
    <source>
        <dbReference type="ARBA" id="ARBA00023125"/>
    </source>
</evidence>
<keyword evidence="8" id="KW-0175">Coiled coil</keyword>
<dbReference type="CDD" id="cd00187">
    <property type="entry name" value="TOP4c"/>
    <property type="match status" value="1"/>
</dbReference>
<dbReference type="Pfam" id="PF03989">
    <property type="entry name" value="DNA_gyraseA_C"/>
    <property type="match status" value="6"/>
</dbReference>
<keyword evidence="6 7" id="KW-0413">Isomerase</keyword>
<dbReference type="EC" id="5.6.2.2" evidence="3"/>
<dbReference type="Gene3D" id="3.90.199.10">
    <property type="entry name" value="Topoisomerase II, domain 5"/>
    <property type="match status" value="1"/>
</dbReference>
<dbReference type="InterPro" id="IPR002205">
    <property type="entry name" value="Topo_IIA_dom_A"/>
</dbReference>
<evidence type="ECO:0000259" key="9">
    <source>
        <dbReference type="PROSITE" id="PS52040"/>
    </source>
</evidence>
<keyword evidence="11" id="KW-1185">Reference proteome</keyword>
<reference evidence="10 11" key="1">
    <citation type="submission" date="2024-11" db="EMBL/GenBank/DDBJ databases">
        <authorList>
            <person name="Heng Y.C."/>
            <person name="Lim A.C.H."/>
            <person name="Lee J.K.Y."/>
            <person name="Kittelmann S."/>
        </authorList>
    </citation>
    <scope>NUCLEOTIDE SEQUENCE [LARGE SCALE GENOMIC DNA]</scope>
    <source>
        <strain evidence="10 11">WILCCON 0185</strain>
    </source>
</reference>
<dbReference type="EMBL" id="JBJHZZ010000003">
    <property type="protein sequence ID" value="MFL0246823.1"/>
    <property type="molecule type" value="Genomic_DNA"/>
</dbReference>
<dbReference type="Gene3D" id="2.120.10.90">
    <property type="entry name" value="DNA gyrase/topoisomerase IV, subunit A, C-terminal"/>
    <property type="match status" value="2"/>
</dbReference>
<keyword evidence="4 7" id="KW-0799">Topoisomerase</keyword>
<sequence>MAKKNDIPKDNNIIKIPLEEAMPDNYLPYAVEVAKDRALPDVRDGLKPVHRRILYGAYSLRAYPDKPYFKSARIVGDILGKYHPHGDSSVYESMVILAQDFSTRMPLIDGHGNWGSQDGDSAAAMRYTEARLTPLAMEMLKDIDKDIVDMEDNYSNTELEPKVLPGRYPNLLVNGAFGIAVGLATNIPPHNLNEVIDGTLAYIENNEITTSELLKFIKGPDLPTGGIIIGKNSLKSAYETGEGKVTLRAKTKVEKLESGKLGIVITEFPFRKSKARLLQTISEMTEDKKHTKALEGIIDIRDESDRNGIRAVIELKKSVDAEAAEKLLKYLFKKTDLQSNISFNMVALANGKPETLGLKAILMHYVNHQKEVITRRTKKELQIAEKRFHIVEGFIKAIGILDEIIALIRASKSKRDAETNLMKTFGFTELQAEAIVELMLYKLTGLEIITFEKEYKELEKLIKGLKRILDSEKELYKVIKKELLEIKEKYSNDRKTTIIEDDEEAKIDVEELIIVEDTIITLSKDGFIKRVPLKSYNRSNLDAADIEYREGDSINLVFESNTTDVVIFFTDKGNMYQLKGNNVPEFKWKDKGIRLDEIIKTVDLSKEKLLTAYSLNNFSNEKELIFITNKGNIKKTSLDKFTTNYSKLQAIKLKDSEFLINISLVSKDRREEFIEITTMQGLNFTIMEPKLENLDRNLSASALISLPINDEISTVRLSAEGEFKEFFLSISSDGLIRSSANNHIISKKDKHIFTNSQEKMLMFLSNGSVLNLSSALFANVGEEGINLNTLFGEALNKQTKILNIYNYVNSFARLSVIFISKKGLVKKTKLDEFVGDYQITQGYKFKSSEDRLIAIDFISEVVSDEILIVTQKAFAIKISSEDIPYMGKLASGVIGISLKDEDEVIFSTHGQIIFNNSDEIAVSSLKDKEIMLVSNKKNKKNVKLSELRRQNRAGRGVSLMLVIFDEFVKEVKLM</sequence>
<organism evidence="10 11">
    <name type="scientific">Candidatus Clostridium stratigraminis</name>
    <dbReference type="NCBI Taxonomy" id="3381661"/>
    <lineage>
        <taxon>Bacteria</taxon>
        <taxon>Bacillati</taxon>
        <taxon>Bacillota</taxon>
        <taxon>Clostridia</taxon>
        <taxon>Eubacteriales</taxon>
        <taxon>Clostridiaceae</taxon>
        <taxon>Clostridium</taxon>
    </lineage>
</organism>
<evidence type="ECO:0000256" key="4">
    <source>
        <dbReference type="ARBA" id="ARBA00023029"/>
    </source>
</evidence>
<gene>
    <name evidence="10" type="ORF">ACJDUG_07560</name>
</gene>
<dbReference type="SUPFAM" id="SSF101904">
    <property type="entry name" value="GyrA/ParC C-terminal domain-like"/>
    <property type="match status" value="2"/>
</dbReference>
<keyword evidence="5 7" id="KW-0238">DNA-binding</keyword>
<dbReference type="Pfam" id="PF00521">
    <property type="entry name" value="DNA_topoisoIV"/>
    <property type="match status" value="1"/>
</dbReference>
<evidence type="ECO:0000256" key="2">
    <source>
        <dbReference type="ARBA" id="ARBA00008263"/>
    </source>
</evidence>
<proteinExistence type="inferred from homology"/>
<comment type="catalytic activity">
    <reaction evidence="1 7">
        <text>ATP-dependent breakage, passage and rejoining of double-stranded DNA.</text>
        <dbReference type="EC" id="5.6.2.2"/>
    </reaction>
</comment>